<keyword evidence="1" id="KW-1133">Transmembrane helix</keyword>
<dbReference type="PANTHER" id="PTHR35043:SF7">
    <property type="entry name" value="TRANSCRIPTION FACTOR DOMAIN-CONTAINING PROTEIN"/>
    <property type="match status" value="1"/>
</dbReference>
<reference evidence="2 3" key="1">
    <citation type="submission" date="2016-03" db="EMBL/GenBank/DDBJ databases">
        <authorList>
            <person name="Ploux O."/>
        </authorList>
    </citation>
    <scope>NUCLEOTIDE SEQUENCE [LARGE SCALE GENOMIC DNA]</scope>
    <source>
        <strain evidence="2 3">UAMH 11012</strain>
    </source>
</reference>
<proteinExistence type="predicted"/>
<keyword evidence="3" id="KW-1185">Reference proteome</keyword>
<feature type="transmembrane region" description="Helical" evidence="1">
    <location>
        <begin position="277"/>
        <end position="296"/>
    </location>
</feature>
<dbReference type="AlphaFoldDB" id="A0A1L7WP48"/>
<evidence type="ECO:0000313" key="3">
    <source>
        <dbReference type="Proteomes" id="UP000184330"/>
    </source>
</evidence>
<accession>A0A1L7WP48</accession>
<organism evidence="2 3">
    <name type="scientific">Phialocephala subalpina</name>
    <dbReference type="NCBI Taxonomy" id="576137"/>
    <lineage>
        <taxon>Eukaryota</taxon>
        <taxon>Fungi</taxon>
        <taxon>Dikarya</taxon>
        <taxon>Ascomycota</taxon>
        <taxon>Pezizomycotina</taxon>
        <taxon>Leotiomycetes</taxon>
        <taxon>Helotiales</taxon>
        <taxon>Mollisiaceae</taxon>
        <taxon>Phialocephala</taxon>
        <taxon>Phialocephala fortinii species complex</taxon>
    </lineage>
</organism>
<dbReference type="STRING" id="576137.A0A1L7WP48"/>
<sequence>MDHDTCLYANMGGFVLRRRSAVGGGTCHERPRTAPPRLPSNGPTIPPTRYYYGGDHIGLSGYRSINADLHFDLPIAVNSAQLCMLVSTKWIEFTPISKEEIKDKSKEDGVVKLLALLQVLWLLIQLIDRKVTRIPSTQLEITDINIATEVLVTDNLTEYGKHHLLNLNYFGFFENALWNEYLHKPALTVPNDMTYIDSTISLPGRSGWSMNFMDAGFILGGVVLGACHCIAWNFDFPTPIEQTLWRATSGFTTAAMPVYYLLWYISWRIHSLRRLTVALTSATFALYALCRLYIMVEAFRSLFYLPPAAFMATWSSAIPHAG</sequence>
<dbReference type="EMBL" id="FJOG01000005">
    <property type="protein sequence ID" value="CZR54544.1"/>
    <property type="molecule type" value="Genomic_DNA"/>
</dbReference>
<feature type="transmembrane region" description="Helical" evidence="1">
    <location>
        <begin position="215"/>
        <end position="234"/>
    </location>
</feature>
<keyword evidence="1" id="KW-0472">Membrane</keyword>
<keyword evidence="1" id="KW-0812">Transmembrane</keyword>
<feature type="transmembrane region" description="Helical" evidence="1">
    <location>
        <begin position="246"/>
        <end position="265"/>
    </location>
</feature>
<protein>
    <submittedName>
        <fullName evidence="2">Uncharacterized protein</fullName>
    </submittedName>
</protein>
<dbReference type="Proteomes" id="UP000184330">
    <property type="component" value="Unassembled WGS sequence"/>
</dbReference>
<gene>
    <name evidence="2" type="ORF">PAC_04428</name>
</gene>
<evidence type="ECO:0000313" key="2">
    <source>
        <dbReference type="EMBL" id="CZR54544.1"/>
    </source>
</evidence>
<dbReference type="OrthoDB" id="3061561at2759"/>
<evidence type="ECO:0000256" key="1">
    <source>
        <dbReference type="SAM" id="Phobius"/>
    </source>
</evidence>
<name>A0A1L7WP48_9HELO</name>
<dbReference type="PANTHER" id="PTHR35043">
    <property type="entry name" value="TRANSCRIPTION FACTOR DOMAIN-CONTAINING PROTEIN"/>
    <property type="match status" value="1"/>
</dbReference>